<feature type="signal peptide" evidence="11">
    <location>
        <begin position="1"/>
        <end position="26"/>
    </location>
</feature>
<dbReference type="GO" id="GO:0004222">
    <property type="term" value="F:metalloendopeptidase activity"/>
    <property type="evidence" value="ECO:0007669"/>
    <property type="project" value="InterPro"/>
</dbReference>
<dbReference type="RefSeq" id="WP_138569224.1">
    <property type="nucleotide sequence ID" value="NZ_PNCM01000071.1"/>
</dbReference>
<keyword evidence="5" id="KW-0479">Metal-binding</keyword>
<name>A0A5S3YN40_9GAMM</name>
<gene>
    <name evidence="13" type="ORF">CWB73_20215</name>
</gene>
<dbReference type="PANTHER" id="PTHR13062">
    <property type="entry name" value="COLLAGENASE"/>
    <property type="match status" value="1"/>
</dbReference>
<evidence type="ECO:0000313" key="13">
    <source>
        <dbReference type="EMBL" id="TMP77354.1"/>
    </source>
</evidence>
<protein>
    <recommendedName>
        <fullName evidence="12">Peptidase C-terminal archaeal/bacterial domain-containing protein</fullName>
    </recommendedName>
</protein>
<organism evidence="13 14">
    <name type="scientific">Pseudoalteromonas phenolica</name>
    <dbReference type="NCBI Taxonomy" id="161398"/>
    <lineage>
        <taxon>Bacteria</taxon>
        <taxon>Pseudomonadati</taxon>
        <taxon>Pseudomonadota</taxon>
        <taxon>Gammaproteobacteria</taxon>
        <taxon>Alteromonadales</taxon>
        <taxon>Pseudoalteromonadaceae</taxon>
        <taxon>Pseudoalteromonas</taxon>
    </lineage>
</organism>
<feature type="active site" evidence="10">
    <location>
        <position position="690"/>
    </location>
</feature>
<evidence type="ECO:0000256" key="11">
    <source>
        <dbReference type="SAM" id="SignalP"/>
    </source>
</evidence>
<evidence type="ECO:0000256" key="4">
    <source>
        <dbReference type="ARBA" id="ARBA00022670"/>
    </source>
</evidence>
<reference evidence="14" key="2">
    <citation type="submission" date="2019-06" db="EMBL/GenBank/DDBJ databases">
        <title>Co-occurence of chitin degradation, pigmentation and bioactivity in marine Pseudoalteromonas.</title>
        <authorList>
            <person name="Sonnenschein E.C."/>
            <person name="Bech P.K."/>
        </authorList>
    </citation>
    <scope>NUCLEOTIDE SEQUENCE [LARGE SCALE GENOMIC DNA]</scope>
    <source>
        <strain evidence="14">S1189</strain>
    </source>
</reference>
<keyword evidence="8" id="KW-0862">Zinc</keyword>
<dbReference type="Pfam" id="PF01752">
    <property type="entry name" value="Peptidase_M9"/>
    <property type="match status" value="1"/>
</dbReference>
<accession>A0A5S3YN40</accession>
<feature type="chain" id="PRO_5024270078" description="Peptidase C-terminal archaeal/bacterial domain-containing protein" evidence="11">
    <location>
        <begin position="27"/>
        <end position="783"/>
    </location>
</feature>
<evidence type="ECO:0000256" key="5">
    <source>
        <dbReference type="ARBA" id="ARBA00022723"/>
    </source>
</evidence>
<comment type="caution">
    <text evidence="13">The sequence shown here is derived from an EMBL/GenBank/DDBJ whole genome shotgun (WGS) entry which is preliminary data.</text>
</comment>
<keyword evidence="4" id="KW-0645">Protease</keyword>
<evidence type="ECO:0000313" key="14">
    <source>
        <dbReference type="Proteomes" id="UP000307362"/>
    </source>
</evidence>
<reference evidence="13 14" key="1">
    <citation type="submission" date="2017-12" db="EMBL/GenBank/DDBJ databases">
        <authorList>
            <person name="Paulsen S."/>
            <person name="Gram L.K."/>
        </authorList>
    </citation>
    <scope>NUCLEOTIDE SEQUENCE [LARGE SCALE GENOMIC DNA]</scope>
    <source>
        <strain evidence="13 14">S1189</strain>
    </source>
</reference>
<dbReference type="EMBL" id="PNCM01000071">
    <property type="protein sequence ID" value="TMP77354.1"/>
    <property type="molecule type" value="Genomic_DNA"/>
</dbReference>
<sequence>MMYEPKKLFMGASLLAVSTLPSYASAAAMCGATTTTGNNLTLGQTECISGNGLYFYVDIEKDGTPLNISTSGGTGEADILVNTGNWATASAYTERTQTPGTNDSLQITANQGRLYISVFGAHEQVQLALTQITSEQPTTNKCTETRRLSGEIALNEVACIGGNGLYYYVDVPEDNTELTIETQGGKGEADIFVNNSGWATRSSYTASSANAGTNETLKVTANKGLFYVSVMGQNDGVNFSVKTGTSTLDPVNPTDPATADFVVVEPVVVSTPAAAINSKAEFSVDVEQIIASTWAQWGEISANSPGVVADVAKAIHFLAQQDDIKDKDLDTLLYFLRNFAANGDFTQFSQADAKLISDALHAVAMMTEFYTTGAPAGLIHESYATALINLTTAEGAQFITEQLPHLMALTQFYAGLSNPYVNDNFGYSTNQILKAFYDLAYIGKQNAVIKAAFNEHMLAVMSVLRSYALGETGLDMRWNADADRMWIMPHEFLALGHVVNLAEPAVQARFDGIVKEIFDVTSAQVDAEEVKKKITESYLETVNRSCDSSDALNGYCSVPKKVEDILTITYQCNDAITISAQAMTNQQLATACSKMADVGTNFHQFFNTNMQPVSDDNNTKLEVIVYATPEDYEAYGYQFFGHNTNNGGIYLEGDPSIAGNIPRFHAMQCPQSWVGFSCDTAGEVYNLEHEYIHYLDGRYNLYGMFAHHNNTVSWAEGWAEFLTKGQYNKRNFDAIAGKTVPSLRSILFMEYGFDNLYPWSYLTMRYLAENHKQSVLALSNALK</sequence>
<dbReference type="Gene3D" id="2.60.120.380">
    <property type="match status" value="2"/>
</dbReference>
<evidence type="ECO:0000256" key="9">
    <source>
        <dbReference type="ARBA" id="ARBA00023049"/>
    </source>
</evidence>
<dbReference type="PRINTS" id="PR00931">
    <property type="entry name" value="MICOLLPTASE"/>
</dbReference>
<evidence type="ECO:0000256" key="3">
    <source>
        <dbReference type="ARBA" id="ARBA00022525"/>
    </source>
</evidence>
<evidence type="ECO:0000256" key="7">
    <source>
        <dbReference type="ARBA" id="ARBA00022801"/>
    </source>
</evidence>
<dbReference type="Proteomes" id="UP000307362">
    <property type="component" value="Unassembled WGS sequence"/>
</dbReference>
<dbReference type="PANTHER" id="PTHR13062:SF9">
    <property type="entry name" value="MICROBIAL COLLAGENASE"/>
    <property type="match status" value="1"/>
</dbReference>
<dbReference type="GO" id="GO:0006508">
    <property type="term" value="P:proteolysis"/>
    <property type="evidence" value="ECO:0007669"/>
    <property type="project" value="UniProtKB-KW"/>
</dbReference>
<proteinExistence type="predicted"/>
<evidence type="ECO:0000256" key="6">
    <source>
        <dbReference type="ARBA" id="ARBA00022729"/>
    </source>
</evidence>
<dbReference type="GO" id="GO:0005576">
    <property type="term" value="C:extracellular region"/>
    <property type="evidence" value="ECO:0007669"/>
    <property type="project" value="UniProtKB-SubCell"/>
</dbReference>
<keyword evidence="3" id="KW-0964">Secreted</keyword>
<evidence type="ECO:0000256" key="2">
    <source>
        <dbReference type="ARBA" id="ARBA00004613"/>
    </source>
</evidence>
<comment type="cofactor">
    <cofactor evidence="1">
        <name>Zn(2+)</name>
        <dbReference type="ChEBI" id="CHEBI:29105"/>
    </cofactor>
</comment>
<feature type="domain" description="Peptidase C-terminal archaeal/bacterial" evidence="12">
    <location>
        <begin position="166"/>
        <end position="230"/>
    </location>
</feature>
<evidence type="ECO:0000256" key="10">
    <source>
        <dbReference type="PIRSR" id="PIRSR602169-1"/>
    </source>
</evidence>
<dbReference type="Gene3D" id="3.40.30.160">
    <property type="entry name" value="Collagenase ColT, N-terminal domain"/>
    <property type="match status" value="1"/>
</dbReference>
<evidence type="ECO:0000259" key="12">
    <source>
        <dbReference type="Pfam" id="PF04151"/>
    </source>
</evidence>
<evidence type="ECO:0000256" key="8">
    <source>
        <dbReference type="ARBA" id="ARBA00022833"/>
    </source>
</evidence>
<keyword evidence="9" id="KW-0482">Metalloprotease</keyword>
<dbReference type="Pfam" id="PF04151">
    <property type="entry name" value="PPC"/>
    <property type="match status" value="2"/>
</dbReference>
<dbReference type="Gene3D" id="1.10.390.20">
    <property type="match status" value="1"/>
</dbReference>
<evidence type="ECO:0000256" key="1">
    <source>
        <dbReference type="ARBA" id="ARBA00001947"/>
    </source>
</evidence>
<keyword evidence="7" id="KW-0378">Hydrolase</keyword>
<comment type="subcellular location">
    <subcellularLocation>
        <location evidence="2">Secreted</location>
    </subcellularLocation>
</comment>
<dbReference type="OrthoDB" id="9802683at2"/>
<dbReference type="InterPro" id="IPR002169">
    <property type="entry name" value="Peptidase_M9A/M9B"/>
</dbReference>
<dbReference type="GO" id="GO:0008270">
    <property type="term" value="F:zinc ion binding"/>
    <property type="evidence" value="ECO:0007669"/>
    <property type="project" value="InterPro"/>
</dbReference>
<dbReference type="AlphaFoldDB" id="A0A5S3YN40"/>
<keyword evidence="6 11" id="KW-0732">Signal</keyword>
<feature type="domain" description="Peptidase C-terminal archaeal/bacterial" evidence="12">
    <location>
        <begin position="54"/>
        <end position="120"/>
    </location>
</feature>
<dbReference type="InterPro" id="IPR007280">
    <property type="entry name" value="Peptidase_C_arc/bac"/>
</dbReference>